<keyword evidence="5" id="KW-1185">Reference proteome</keyword>
<organism evidence="4 5">
    <name type="scientific">Psychrobacter immobilis</name>
    <dbReference type="NCBI Taxonomy" id="498"/>
    <lineage>
        <taxon>Bacteria</taxon>
        <taxon>Pseudomonadati</taxon>
        <taxon>Pseudomonadota</taxon>
        <taxon>Gammaproteobacteria</taxon>
        <taxon>Moraxellales</taxon>
        <taxon>Moraxellaceae</taxon>
        <taxon>Psychrobacter</taxon>
    </lineage>
</organism>
<protein>
    <submittedName>
        <fullName evidence="4">Glycosyltransferase involved in cell wall biosynthesis</fullName>
    </submittedName>
</protein>
<dbReference type="GO" id="GO:0009103">
    <property type="term" value="P:lipopolysaccharide biosynthetic process"/>
    <property type="evidence" value="ECO:0007669"/>
    <property type="project" value="TreeGrafter"/>
</dbReference>
<dbReference type="Proteomes" id="UP000245655">
    <property type="component" value="Unassembled WGS sequence"/>
</dbReference>
<dbReference type="CDD" id="cd03809">
    <property type="entry name" value="GT4_MtfB-like"/>
    <property type="match status" value="1"/>
</dbReference>
<dbReference type="EMBL" id="QGGM01000016">
    <property type="protein sequence ID" value="PWK06878.1"/>
    <property type="molecule type" value="Genomic_DNA"/>
</dbReference>
<dbReference type="Pfam" id="PF00534">
    <property type="entry name" value="Glycos_transf_1"/>
    <property type="match status" value="1"/>
</dbReference>
<proteinExistence type="predicted"/>
<dbReference type="InterPro" id="IPR028098">
    <property type="entry name" value="Glyco_trans_4-like_N"/>
</dbReference>
<dbReference type="AlphaFoldDB" id="A0A2V1ZPM9"/>
<reference evidence="4 5" key="1">
    <citation type="submission" date="2018-05" db="EMBL/GenBank/DDBJ databases">
        <title>Genomic Encyclopedia of Type Strains, Phase IV (KMG-IV): sequencing the most valuable type-strain genomes for metagenomic binning, comparative biology and taxonomic classification.</title>
        <authorList>
            <person name="Goeker M."/>
        </authorList>
    </citation>
    <scope>NUCLEOTIDE SEQUENCE [LARGE SCALE GENOMIC DNA]</scope>
    <source>
        <strain evidence="4 5">DSM 7229</strain>
    </source>
</reference>
<evidence type="ECO:0000259" key="3">
    <source>
        <dbReference type="Pfam" id="PF13439"/>
    </source>
</evidence>
<name>A0A2V1ZPM9_PSYIM</name>
<evidence type="ECO:0000313" key="4">
    <source>
        <dbReference type="EMBL" id="PWK06878.1"/>
    </source>
</evidence>
<evidence type="ECO:0000256" key="1">
    <source>
        <dbReference type="ARBA" id="ARBA00022679"/>
    </source>
</evidence>
<feature type="domain" description="Glycosyltransferase subfamily 4-like N-terminal" evidence="3">
    <location>
        <begin position="15"/>
        <end position="171"/>
    </location>
</feature>
<dbReference type="GO" id="GO:0016757">
    <property type="term" value="F:glycosyltransferase activity"/>
    <property type="evidence" value="ECO:0007669"/>
    <property type="project" value="InterPro"/>
</dbReference>
<evidence type="ECO:0000259" key="2">
    <source>
        <dbReference type="Pfam" id="PF00534"/>
    </source>
</evidence>
<keyword evidence="1 4" id="KW-0808">Transferase</keyword>
<dbReference type="Pfam" id="PF13439">
    <property type="entry name" value="Glyco_transf_4"/>
    <property type="match status" value="1"/>
</dbReference>
<dbReference type="InterPro" id="IPR001296">
    <property type="entry name" value="Glyco_trans_1"/>
</dbReference>
<evidence type="ECO:0000313" key="5">
    <source>
        <dbReference type="Proteomes" id="UP000245655"/>
    </source>
</evidence>
<dbReference type="SUPFAM" id="SSF53756">
    <property type="entry name" value="UDP-Glycosyltransferase/glycogen phosphorylase"/>
    <property type="match status" value="1"/>
</dbReference>
<dbReference type="PANTHER" id="PTHR46401">
    <property type="entry name" value="GLYCOSYLTRANSFERASE WBBK-RELATED"/>
    <property type="match status" value="1"/>
</dbReference>
<dbReference type="PANTHER" id="PTHR46401:SF2">
    <property type="entry name" value="GLYCOSYLTRANSFERASE WBBK-RELATED"/>
    <property type="match status" value="1"/>
</dbReference>
<dbReference type="GeneID" id="60256077"/>
<feature type="domain" description="Glycosyl transferase family 1" evidence="2">
    <location>
        <begin position="183"/>
        <end position="342"/>
    </location>
</feature>
<comment type="caution">
    <text evidence="4">The sequence shown here is derived from an EMBL/GenBank/DDBJ whole genome shotgun (WGS) entry which is preliminary data.</text>
</comment>
<gene>
    <name evidence="4" type="ORF">C8D84_1168</name>
</gene>
<sequence>MKIAYDNQIFNMQKYGGISRYYTELAFQLYDESIDTKVFAGLHKNEYIQKYEASFVIGKQITYLPKTANIFLKTNNVLADSYFNIKRPDIVHRTYYNNKNKIKKSINVITVYDMIHELFPDDFSAKDNTADLKSITIKQADHVICISESTKNDLLRIYDIPESNISVTYLGYHSLPDVKSTHIENQNFNNSERPFLLFVGHRGGYKNFLRFLKAVSISEKLVKDFDIVAFGGGKFSVDEKRYISELGLEENQVKNIQGGDNMLSVLYSKATLFVYPSLYEGFGLPPLEAMDHSCPVVCSNTSSIPEVVGKAALKFSPSDVEDISHTMEKVLYNSSIRDDLILAGLERTKIFSWEKCAADTLEVYRSIL</sequence>
<dbReference type="Gene3D" id="3.40.50.2000">
    <property type="entry name" value="Glycogen Phosphorylase B"/>
    <property type="match status" value="2"/>
</dbReference>
<accession>A0A2V1ZPM9</accession>
<dbReference type="RefSeq" id="WP_109592317.1">
    <property type="nucleotide sequence ID" value="NZ_CAJGZY010000016.1"/>
</dbReference>